<name>A0A0N0LT67_9HELI</name>
<dbReference type="PANTHER" id="PTHR30296">
    <property type="entry name" value="UNCHARACTERIZED PROTEIN YKGE"/>
    <property type="match status" value="1"/>
</dbReference>
<reference evidence="2 3" key="1">
    <citation type="submission" date="2014-06" db="EMBL/GenBank/DDBJ databases">
        <title>Helicobacter pullorum isolates in fresh chicken meat - phenotypic and genotypic features.</title>
        <authorList>
            <person name="Borges V."/>
            <person name="Santos A."/>
            <person name="Correia C.B."/>
            <person name="Saraiva M."/>
            <person name="Menard A."/>
            <person name="Vieira L."/>
            <person name="Sampaio D.A."/>
            <person name="Gomes J.P."/>
            <person name="Oleastro M."/>
        </authorList>
    </citation>
    <scope>NUCLEOTIDE SEQUENCE [LARGE SCALE GENOMIC DNA]</scope>
    <source>
        <strain evidence="2 3">229334/12</strain>
    </source>
</reference>
<dbReference type="GO" id="GO:0016491">
    <property type="term" value="F:oxidoreductase activity"/>
    <property type="evidence" value="ECO:0007669"/>
    <property type="project" value="UniProtKB-ARBA"/>
</dbReference>
<gene>
    <name evidence="2" type="ORF">HPU229334_07150</name>
</gene>
<dbReference type="GO" id="GO:0005829">
    <property type="term" value="C:cytosol"/>
    <property type="evidence" value="ECO:0007669"/>
    <property type="project" value="TreeGrafter"/>
</dbReference>
<accession>A0A0N0LT67</accession>
<feature type="domain" description="Cysteine-rich" evidence="1">
    <location>
        <begin position="14"/>
        <end position="95"/>
    </location>
</feature>
<proteinExistence type="predicted"/>
<dbReference type="Proteomes" id="UP000037997">
    <property type="component" value="Unassembled WGS sequence"/>
</dbReference>
<protein>
    <submittedName>
        <fullName evidence="2">Oxidoreductase</fullName>
    </submittedName>
</protein>
<dbReference type="PANTHER" id="PTHR30296:SF0">
    <property type="entry name" value="LACTATE UTILIZATION PROTEIN A"/>
    <property type="match status" value="1"/>
</dbReference>
<organism evidence="2 3">
    <name type="scientific">Helicobacter pullorum</name>
    <dbReference type="NCBI Taxonomy" id="35818"/>
    <lineage>
        <taxon>Bacteria</taxon>
        <taxon>Pseudomonadati</taxon>
        <taxon>Campylobacterota</taxon>
        <taxon>Epsilonproteobacteria</taxon>
        <taxon>Campylobacterales</taxon>
        <taxon>Helicobacteraceae</taxon>
        <taxon>Helicobacter</taxon>
    </lineage>
</organism>
<feature type="domain" description="Cysteine-rich" evidence="1">
    <location>
        <begin position="142"/>
        <end position="226"/>
    </location>
</feature>
<evidence type="ECO:0000259" key="1">
    <source>
        <dbReference type="Pfam" id="PF02754"/>
    </source>
</evidence>
<dbReference type="EMBL" id="JNOC01000035">
    <property type="protein sequence ID" value="KPH55598.1"/>
    <property type="molecule type" value="Genomic_DNA"/>
</dbReference>
<dbReference type="STRING" id="35818.HPU229336_02340"/>
<dbReference type="Pfam" id="PF02754">
    <property type="entry name" value="CCG"/>
    <property type="match status" value="2"/>
</dbReference>
<sequence>MKFLICKKEPILKVYFFSTCIGAAAFADTCVNSIKLLQKEGVQVIFKKDQTCCGQPSFNSGYYEETKKIALHNMNLFKGNEPIILPSGSCTGMMKVDYIELFEGSEHESQAREFSSRIYELSEFLDKVLKVRYEDKGAPTKVTWHSNCHALRSAKCIDSAKNLIKSLNNVELIELEREEECCGFGGTFSVKEPEISNAMVTQKVQDIASRGVEYILSADSGCLLNISGAMKKQGVNVKPMHLYDFLAQRIGL</sequence>
<evidence type="ECO:0000313" key="3">
    <source>
        <dbReference type="Proteomes" id="UP000037997"/>
    </source>
</evidence>
<dbReference type="InterPro" id="IPR004017">
    <property type="entry name" value="Cys_rich_dom"/>
</dbReference>
<evidence type="ECO:0000313" key="2">
    <source>
        <dbReference type="EMBL" id="KPH55598.1"/>
    </source>
</evidence>
<dbReference type="PATRIC" id="fig|35818.11.peg.1414"/>
<dbReference type="AlphaFoldDB" id="A0A0N0LT67"/>
<comment type="caution">
    <text evidence="2">The sequence shown here is derived from an EMBL/GenBank/DDBJ whole genome shotgun (WGS) entry which is preliminary data.</text>
</comment>